<comment type="caution">
    <text evidence="7">The sequence shown here is derived from an EMBL/GenBank/DDBJ whole genome shotgun (WGS) entry which is preliminary data.</text>
</comment>
<accession>A0ABP9ARN6</accession>
<keyword evidence="2 6" id="KW-0489">Methyltransferase</keyword>
<dbReference type="Proteomes" id="UP001501645">
    <property type="component" value="Unassembled WGS sequence"/>
</dbReference>
<protein>
    <recommendedName>
        <fullName evidence="1">DNA (cytosine-5-)-methyltransferase</fullName>
        <ecNumber evidence="1">2.1.1.37</ecNumber>
    </recommendedName>
</protein>
<evidence type="ECO:0000256" key="6">
    <source>
        <dbReference type="PROSITE-ProRule" id="PRU01016"/>
    </source>
</evidence>
<evidence type="ECO:0000256" key="4">
    <source>
        <dbReference type="ARBA" id="ARBA00022691"/>
    </source>
</evidence>
<feature type="active site" evidence="6">
    <location>
        <position position="86"/>
    </location>
</feature>
<evidence type="ECO:0000256" key="1">
    <source>
        <dbReference type="ARBA" id="ARBA00011975"/>
    </source>
</evidence>
<dbReference type="EMBL" id="BAABKO010000007">
    <property type="protein sequence ID" value="GAA4784944.1"/>
    <property type="molecule type" value="Genomic_DNA"/>
</dbReference>
<evidence type="ECO:0000256" key="3">
    <source>
        <dbReference type="ARBA" id="ARBA00022679"/>
    </source>
</evidence>
<dbReference type="RefSeq" id="WP_345441859.1">
    <property type="nucleotide sequence ID" value="NZ_BAABKO010000007.1"/>
</dbReference>
<organism evidence="7 8">
    <name type="scientific">Microbacterium gilvum</name>
    <dbReference type="NCBI Taxonomy" id="1336204"/>
    <lineage>
        <taxon>Bacteria</taxon>
        <taxon>Bacillati</taxon>
        <taxon>Actinomycetota</taxon>
        <taxon>Actinomycetes</taxon>
        <taxon>Micrococcales</taxon>
        <taxon>Microbacteriaceae</taxon>
        <taxon>Microbacterium</taxon>
    </lineage>
</organism>
<dbReference type="SUPFAM" id="SSF53335">
    <property type="entry name" value="S-adenosyl-L-methionine-dependent methyltransferases"/>
    <property type="match status" value="1"/>
</dbReference>
<evidence type="ECO:0000256" key="5">
    <source>
        <dbReference type="ARBA" id="ARBA00022747"/>
    </source>
</evidence>
<reference evidence="8" key="1">
    <citation type="journal article" date="2019" name="Int. J. Syst. Evol. Microbiol.">
        <title>The Global Catalogue of Microorganisms (GCM) 10K type strain sequencing project: providing services to taxonomists for standard genome sequencing and annotation.</title>
        <authorList>
            <consortium name="The Broad Institute Genomics Platform"/>
            <consortium name="The Broad Institute Genome Sequencing Center for Infectious Disease"/>
            <person name="Wu L."/>
            <person name="Ma J."/>
        </authorList>
    </citation>
    <scope>NUCLEOTIDE SEQUENCE [LARGE SCALE GENOMIC DNA]</scope>
    <source>
        <strain evidence="8">JCM 18537</strain>
    </source>
</reference>
<dbReference type="InterPro" id="IPR029063">
    <property type="entry name" value="SAM-dependent_MTases_sf"/>
</dbReference>
<evidence type="ECO:0000313" key="7">
    <source>
        <dbReference type="EMBL" id="GAA4784944.1"/>
    </source>
</evidence>
<keyword evidence="4 6" id="KW-0949">S-adenosyl-L-methionine</keyword>
<dbReference type="Gene3D" id="3.40.50.150">
    <property type="entry name" value="Vaccinia Virus protein VP39"/>
    <property type="match status" value="1"/>
</dbReference>
<comment type="similarity">
    <text evidence="6">Belongs to the class I-like SAM-binding methyltransferase superfamily. C5-methyltransferase family.</text>
</comment>
<keyword evidence="5" id="KW-0680">Restriction system</keyword>
<dbReference type="EC" id="2.1.1.37" evidence="1"/>
<sequence>MSSSFAVIDLFSGAGGLGIGAMQAGGELRLSVDSDSFSCQTLRTNPGLHDGRVVEADVTTLTGADLRREAGLHRGEDVVVIGGAPCQPFSKAAYWLDPGEEASYRRARARGEEAKRSGVPIEAREDSRRTLVHEYWRLVLESDASGFVFENVPSILHPRNRHVFEALRADAEAAGYQTTTVVATATNYGAPQSRQRVFLLGSLNGQPQEPLRSHAQAASPGVLPWVTAGEALEGVESLPEDAEHVSGRWAEHLRAIPPGMNYKFHTAWAGHPTPTWETETRYWNFLLKLSPDRPSWTIPASPGPWTGPFHWEGRRLRVPELAALQSFPRGYVFAGPRREQVRQIGNAVPSVMGQAMVESVTASLGAVSVAA</sequence>
<evidence type="ECO:0000313" key="8">
    <source>
        <dbReference type="Proteomes" id="UP001501645"/>
    </source>
</evidence>
<name>A0ABP9ARN6_9MICO</name>
<gene>
    <name evidence="7" type="primary">dcm_1</name>
    <name evidence="7" type="ORF">GCM10023351_33310</name>
</gene>
<dbReference type="PANTHER" id="PTHR10629:SF52">
    <property type="entry name" value="DNA (CYTOSINE-5)-METHYLTRANSFERASE 1"/>
    <property type="match status" value="1"/>
</dbReference>
<dbReference type="InterPro" id="IPR050390">
    <property type="entry name" value="C5-Methyltransferase"/>
</dbReference>
<dbReference type="InterPro" id="IPR001525">
    <property type="entry name" value="C5_MeTfrase"/>
</dbReference>
<dbReference type="PROSITE" id="PS51679">
    <property type="entry name" value="SAM_MT_C5"/>
    <property type="match status" value="1"/>
</dbReference>
<dbReference type="PRINTS" id="PR00105">
    <property type="entry name" value="C5METTRFRASE"/>
</dbReference>
<keyword evidence="8" id="KW-1185">Reference proteome</keyword>
<dbReference type="Gene3D" id="3.90.120.10">
    <property type="entry name" value="DNA Methylase, subunit A, domain 2"/>
    <property type="match status" value="1"/>
</dbReference>
<dbReference type="PANTHER" id="PTHR10629">
    <property type="entry name" value="CYTOSINE-SPECIFIC METHYLTRANSFERASE"/>
    <property type="match status" value="1"/>
</dbReference>
<keyword evidence="3 6" id="KW-0808">Transferase</keyword>
<dbReference type="Pfam" id="PF00145">
    <property type="entry name" value="DNA_methylase"/>
    <property type="match status" value="1"/>
</dbReference>
<evidence type="ECO:0000256" key="2">
    <source>
        <dbReference type="ARBA" id="ARBA00022603"/>
    </source>
</evidence>
<proteinExistence type="inferred from homology"/>